<dbReference type="SUPFAM" id="SSF57716">
    <property type="entry name" value="Glucocorticoid receptor-like (DNA-binding domain)"/>
    <property type="match status" value="1"/>
</dbReference>
<protein>
    <submittedName>
        <fullName evidence="9">Dna ligase 3</fullName>
    </submittedName>
</protein>
<dbReference type="GO" id="GO:0006273">
    <property type="term" value="P:lagging strand elongation"/>
    <property type="evidence" value="ECO:0007669"/>
    <property type="project" value="TreeGrafter"/>
</dbReference>
<keyword evidence="4" id="KW-0479">Metal-binding</keyword>
<dbReference type="InterPro" id="IPR001510">
    <property type="entry name" value="Znf_PARP"/>
</dbReference>
<keyword evidence="6" id="KW-0862">Zinc</keyword>
<dbReference type="OrthoDB" id="206088at2759"/>
<dbReference type="PANTHER" id="PTHR45674">
    <property type="entry name" value="DNA LIGASE 1/3 FAMILY MEMBER"/>
    <property type="match status" value="1"/>
</dbReference>
<keyword evidence="3 9" id="KW-0436">Ligase</keyword>
<evidence type="ECO:0000256" key="6">
    <source>
        <dbReference type="ARBA" id="ARBA00022833"/>
    </source>
</evidence>
<dbReference type="GO" id="GO:0006302">
    <property type="term" value="P:double-strand break repair"/>
    <property type="evidence" value="ECO:0007669"/>
    <property type="project" value="TreeGrafter"/>
</dbReference>
<dbReference type="InterPro" id="IPR050191">
    <property type="entry name" value="ATP-dep_DNA_ligase"/>
</dbReference>
<gene>
    <name evidence="9" type="ORF">RF55_9794</name>
</gene>
<dbReference type="SMART" id="SM01336">
    <property type="entry name" value="zf-PARP"/>
    <property type="match status" value="1"/>
</dbReference>
<dbReference type="PROSITE" id="PS50064">
    <property type="entry name" value="ZF_PARP_2"/>
    <property type="match status" value="1"/>
</dbReference>
<evidence type="ECO:0000256" key="3">
    <source>
        <dbReference type="ARBA" id="ARBA00022598"/>
    </source>
</evidence>
<evidence type="ECO:0000313" key="9">
    <source>
        <dbReference type="EMBL" id="KMQ90451.1"/>
    </source>
</evidence>
<proteinExistence type="inferred from homology"/>
<dbReference type="GO" id="GO:0008270">
    <property type="term" value="F:zinc ion binding"/>
    <property type="evidence" value="ECO:0007669"/>
    <property type="project" value="UniProtKB-KW"/>
</dbReference>
<dbReference type="PaxDb" id="67767-A0A0J7KJN7"/>
<dbReference type="Gene3D" id="3.30.1740.10">
    <property type="entry name" value="Zinc finger, PARP-type"/>
    <property type="match status" value="1"/>
</dbReference>
<dbReference type="Pfam" id="PF00645">
    <property type="entry name" value="zf-PARP"/>
    <property type="match status" value="1"/>
</dbReference>
<dbReference type="PROSITE" id="PS00347">
    <property type="entry name" value="ZF_PARP_1"/>
    <property type="match status" value="1"/>
</dbReference>
<keyword evidence="5" id="KW-0863">Zinc-finger</keyword>
<keyword evidence="7" id="KW-0539">Nucleus</keyword>
<accession>A0A0J7KJN7</accession>
<comment type="caution">
    <text evidence="9">The sequence shown here is derived from an EMBL/GenBank/DDBJ whole genome shotgun (WGS) entry which is preliminary data.</text>
</comment>
<dbReference type="GO" id="GO:0070421">
    <property type="term" value="C:DNA ligase III-XRCC1 complex"/>
    <property type="evidence" value="ECO:0007669"/>
    <property type="project" value="TreeGrafter"/>
</dbReference>
<comment type="similarity">
    <text evidence="2">Belongs to the ATP-dependent DNA ligase family.</text>
</comment>
<sequence length="158" mass="18172">MSSDVEEEEQQGEEKPFAVERAKTGRAKCKRCKCTIEKGEMRIGKYVTSFFADGKLMPAWHHVACLFEAFAKQRATTKRIDDPAENVKGWEQLSDDDRKIILDKLEEFEKSCRYHALDSLLVEEISLTFFTPLLVDLFASTRGSTFSRSRLVRLDLLD</sequence>
<dbReference type="PANTHER" id="PTHR45674:SF9">
    <property type="entry name" value="DNA LIGASE 3"/>
    <property type="match status" value="1"/>
</dbReference>
<dbReference type="STRING" id="67767.A0A0J7KJN7"/>
<evidence type="ECO:0000259" key="8">
    <source>
        <dbReference type="PROSITE" id="PS50064"/>
    </source>
</evidence>
<feature type="domain" description="PARP-type" evidence="8">
    <location>
        <begin position="17"/>
        <end position="109"/>
    </location>
</feature>
<name>A0A0J7KJN7_LASNI</name>
<dbReference type="GO" id="GO:0003910">
    <property type="term" value="F:DNA ligase (ATP) activity"/>
    <property type="evidence" value="ECO:0007669"/>
    <property type="project" value="TreeGrafter"/>
</dbReference>
<evidence type="ECO:0000256" key="7">
    <source>
        <dbReference type="ARBA" id="ARBA00023242"/>
    </source>
</evidence>
<dbReference type="Proteomes" id="UP000036403">
    <property type="component" value="Unassembled WGS sequence"/>
</dbReference>
<dbReference type="EMBL" id="LBMM01006625">
    <property type="protein sequence ID" value="KMQ90451.1"/>
    <property type="molecule type" value="Genomic_DNA"/>
</dbReference>
<reference evidence="9 10" key="1">
    <citation type="submission" date="2015-04" db="EMBL/GenBank/DDBJ databases">
        <title>Lasius niger genome sequencing.</title>
        <authorList>
            <person name="Konorov E.A."/>
            <person name="Nikitin M.A."/>
            <person name="Kirill M.V."/>
            <person name="Chang P."/>
        </authorList>
    </citation>
    <scope>NUCLEOTIDE SEQUENCE [LARGE SCALE GENOMIC DNA]</scope>
    <source>
        <tissue evidence="9">Whole</tissue>
    </source>
</reference>
<evidence type="ECO:0000256" key="5">
    <source>
        <dbReference type="ARBA" id="ARBA00022771"/>
    </source>
</evidence>
<organism evidence="9 10">
    <name type="scientific">Lasius niger</name>
    <name type="common">Black garden ant</name>
    <dbReference type="NCBI Taxonomy" id="67767"/>
    <lineage>
        <taxon>Eukaryota</taxon>
        <taxon>Metazoa</taxon>
        <taxon>Ecdysozoa</taxon>
        <taxon>Arthropoda</taxon>
        <taxon>Hexapoda</taxon>
        <taxon>Insecta</taxon>
        <taxon>Pterygota</taxon>
        <taxon>Neoptera</taxon>
        <taxon>Endopterygota</taxon>
        <taxon>Hymenoptera</taxon>
        <taxon>Apocrita</taxon>
        <taxon>Aculeata</taxon>
        <taxon>Formicoidea</taxon>
        <taxon>Formicidae</taxon>
        <taxon>Formicinae</taxon>
        <taxon>Lasius</taxon>
        <taxon>Lasius</taxon>
    </lineage>
</organism>
<evidence type="ECO:0000256" key="1">
    <source>
        <dbReference type="ARBA" id="ARBA00004123"/>
    </source>
</evidence>
<evidence type="ECO:0000256" key="2">
    <source>
        <dbReference type="ARBA" id="ARBA00007572"/>
    </source>
</evidence>
<dbReference type="AlphaFoldDB" id="A0A0J7KJN7"/>
<dbReference type="InterPro" id="IPR036957">
    <property type="entry name" value="Znf_PARP_sf"/>
</dbReference>
<dbReference type="GO" id="GO:0003677">
    <property type="term" value="F:DNA binding"/>
    <property type="evidence" value="ECO:0007669"/>
    <property type="project" value="InterPro"/>
</dbReference>
<evidence type="ECO:0000256" key="4">
    <source>
        <dbReference type="ARBA" id="ARBA00022723"/>
    </source>
</evidence>
<comment type="subcellular location">
    <subcellularLocation>
        <location evidence="1">Nucleus</location>
    </subcellularLocation>
</comment>
<keyword evidence="10" id="KW-1185">Reference proteome</keyword>
<evidence type="ECO:0000313" key="10">
    <source>
        <dbReference type="Proteomes" id="UP000036403"/>
    </source>
</evidence>